<name>A0A0J6HDX3_9PSED</name>
<reference evidence="2 5" key="3">
    <citation type="submission" date="2019-09" db="EMBL/GenBank/DDBJ databases">
        <title>Draft genome sequences of 48 bacterial type strains from the CCUG.</title>
        <authorList>
            <person name="Tunovic T."/>
            <person name="Pineiro-Iglesias B."/>
            <person name="Unosson C."/>
            <person name="Inganas E."/>
            <person name="Ohlen M."/>
            <person name="Cardew S."/>
            <person name="Jensie-Markopoulos S."/>
            <person name="Salva-Serra F."/>
            <person name="Jaen-Luchoro D."/>
            <person name="Karlsson R."/>
            <person name="Svensson-Stadler L."/>
            <person name="Chun J."/>
            <person name="Moore E."/>
        </authorList>
    </citation>
    <scope>NUCLEOTIDE SEQUENCE [LARGE SCALE GENOMIC DNA]</scope>
    <source>
        <strain evidence="2 5">CCUG 51522</strain>
    </source>
</reference>
<dbReference type="Pfam" id="PF03992">
    <property type="entry name" value="ABM"/>
    <property type="match status" value="1"/>
</dbReference>
<feature type="domain" description="ABM" evidence="1">
    <location>
        <begin position="4"/>
        <end position="92"/>
    </location>
</feature>
<dbReference type="SUPFAM" id="SSF54909">
    <property type="entry name" value="Dimeric alpha+beta barrel"/>
    <property type="match status" value="1"/>
</dbReference>
<dbReference type="RefSeq" id="WP_048392967.1">
    <property type="nucleotide sequence ID" value="NZ_JYLB01000001.1"/>
</dbReference>
<accession>A0A0J6HDX3</accession>
<dbReference type="InterPro" id="IPR007138">
    <property type="entry name" value="ABM_dom"/>
</dbReference>
<sequence>MERVHCVAVTLAKPEHLDAVKAALEALIEPVHQEKGMIQYEMYCDRTEPRRFVFIEEWETYEDFEAHVHAPHVKEFLRKTEGLIEENFFHPLSFHK</sequence>
<dbReference type="GO" id="GO:0004497">
    <property type="term" value="F:monooxygenase activity"/>
    <property type="evidence" value="ECO:0007669"/>
    <property type="project" value="UniProtKB-KW"/>
</dbReference>
<keyword evidence="4" id="KW-1185">Reference proteome</keyword>
<dbReference type="Gene3D" id="3.30.70.100">
    <property type="match status" value="1"/>
</dbReference>
<evidence type="ECO:0000313" key="4">
    <source>
        <dbReference type="Proteomes" id="UP000182814"/>
    </source>
</evidence>
<proteinExistence type="predicted"/>
<evidence type="ECO:0000313" key="3">
    <source>
        <dbReference type="EMBL" id="SDT29016.1"/>
    </source>
</evidence>
<keyword evidence="3" id="KW-0503">Monooxygenase</keyword>
<dbReference type="InterPro" id="IPR050744">
    <property type="entry name" value="AI-2_Isomerase_LsrG"/>
</dbReference>
<evidence type="ECO:0000313" key="2">
    <source>
        <dbReference type="EMBL" id="KAB0495999.1"/>
    </source>
</evidence>
<dbReference type="EMBL" id="LT629746">
    <property type="protein sequence ID" value="SDT29016.1"/>
    <property type="molecule type" value="Genomic_DNA"/>
</dbReference>
<organism evidence="3 4">
    <name type="scientific">Pseudomonas lini</name>
    <dbReference type="NCBI Taxonomy" id="163011"/>
    <lineage>
        <taxon>Bacteria</taxon>
        <taxon>Pseudomonadati</taxon>
        <taxon>Pseudomonadota</taxon>
        <taxon>Gammaproteobacteria</taxon>
        <taxon>Pseudomonadales</taxon>
        <taxon>Pseudomonadaceae</taxon>
        <taxon>Pseudomonas</taxon>
    </lineage>
</organism>
<dbReference type="PROSITE" id="PS51725">
    <property type="entry name" value="ABM"/>
    <property type="match status" value="1"/>
</dbReference>
<reference evidence="3" key="2">
    <citation type="submission" date="2016-10" db="EMBL/GenBank/DDBJ databases">
        <authorList>
            <person name="de Groot N.N."/>
        </authorList>
    </citation>
    <scope>NUCLEOTIDE SEQUENCE [LARGE SCALE GENOMIC DNA]</scope>
    <source>
        <strain evidence="3">BS3782</strain>
    </source>
</reference>
<dbReference type="GO" id="GO:0005829">
    <property type="term" value="C:cytosol"/>
    <property type="evidence" value="ECO:0007669"/>
    <property type="project" value="TreeGrafter"/>
</dbReference>
<dbReference type="Proteomes" id="UP000182814">
    <property type="component" value="Chromosome I"/>
</dbReference>
<evidence type="ECO:0000259" key="1">
    <source>
        <dbReference type="PROSITE" id="PS51725"/>
    </source>
</evidence>
<reference evidence="4" key="1">
    <citation type="submission" date="2016-10" db="EMBL/GenBank/DDBJ databases">
        <authorList>
            <person name="Varghese N."/>
            <person name="Submissions S."/>
        </authorList>
    </citation>
    <scope>NUCLEOTIDE SEQUENCE [LARGE SCALE GENOMIC DNA]</scope>
    <source>
        <strain evidence="4">BS3782</strain>
    </source>
</reference>
<dbReference type="PANTHER" id="PTHR33336:SF3">
    <property type="entry name" value="ABM DOMAIN-CONTAINING PROTEIN"/>
    <property type="match status" value="1"/>
</dbReference>
<dbReference type="PATRIC" id="fig|163011.3.peg.1286"/>
<dbReference type="EMBL" id="VZPO01000018">
    <property type="protein sequence ID" value="KAB0495999.1"/>
    <property type="molecule type" value="Genomic_DNA"/>
</dbReference>
<gene>
    <name evidence="2" type="ORF">F7R14_30355</name>
    <name evidence="3" type="ORF">SAMN04490191_3799</name>
</gene>
<dbReference type="Proteomes" id="UP000434925">
    <property type="component" value="Unassembled WGS sequence"/>
</dbReference>
<protein>
    <submittedName>
        <fullName evidence="2">Antibiotic biosynthesis monooxygenase</fullName>
    </submittedName>
    <submittedName>
        <fullName evidence="3">Quinol monooxygenase YgiN</fullName>
    </submittedName>
</protein>
<dbReference type="PANTHER" id="PTHR33336">
    <property type="entry name" value="QUINOL MONOOXYGENASE YGIN-RELATED"/>
    <property type="match status" value="1"/>
</dbReference>
<dbReference type="InterPro" id="IPR011008">
    <property type="entry name" value="Dimeric_a/b-barrel"/>
</dbReference>
<dbReference type="AlphaFoldDB" id="A0A0J6HDX3"/>
<keyword evidence="3" id="KW-0560">Oxidoreductase</keyword>
<evidence type="ECO:0000313" key="5">
    <source>
        <dbReference type="Proteomes" id="UP000434925"/>
    </source>
</evidence>